<dbReference type="EMBL" id="ABKSPD020000023">
    <property type="protein sequence ID" value="EKW9778062.1"/>
    <property type="molecule type" value="Genomic_DNA"/>
</dbReference>
<dbReference type="EMBL" id="MF150117">
    <property type="protein sequence ID" value="ASF81005.1"/>
    <property type="molecule type" value="Genomic_DNA"/>
</dbReference>
<evidence type="ECO:0000313" key="2">
    <source>
        <dbReference type="EMBL" id="ASF81005.1"/>
    </source>
</evidence>
<dbReference type="AlphaFoldDB" id="A0A218N4A7"/>
<evidence type="ECO:0000313" key="3">
    <source>
        <dbReference type="EMBL" id="EKW9778062.1"/>
    </source>
</evidence>
<proteinExistence type="predicted"/>
<keyword evidence="2" id="KW-0614">Plasmid</keyword>
<feature type="compositionally biased region" description="Low complexity" evidence="1">
    <location>
        <begin position="11"/>
        <end position="22"/>
    </location>
</feature>
<dbReference type="Proteomes" id="UP001171165">
    <property type="component" value="Unassembled WGS sequence"/>
</dbReference>
<dbReference type="RefSeq" id="WP_036896424.1">
    <property type="nucleotide sequence ID" value="NZ_BGKS01000041.1"/>
</dbReference>
<feature type="region of interest" description="Disordered" evidence="1">
    <location>
        <begin position="1"/>
        <end position="39"/>
    </location>
</feature>
<sequence length="93" mass="10212">MKLQKPDLDLTDSSTKTKNSTTQFIKAGDKRPTTSNKLIPSTFRLPESAISILDTEAERAGQNKTAILKAAILAYSNLDENSKNLALLESFKL</sequence>
<organism evidence="2">
    <name type="scientific">Proteus mirabilis</name>
    <dbReference type="NCBI Taxonomy" id="584"/>
    <lineage>
        <taxon>Bacteria</taxon>
        <taxon>Pseudomonadati</taxon>
        <taxon>Pseudomonadota</taxon>
        <taxon>Gammaproteobacteria</taxon>
        <taxon>Enterobacterales</taxon>
        <taxon>Morganellaceae</taxon>
        <taxon>Proteus</taxon>
    </lineage>
</organism>
<name>A0A218N4A7_PROMI</name>
<accession>A0A218N4A7</accession>
<gene>
    <name evidence="2" type="ORF">PM64421b_00006</name>
    <name evidence="3" type="ORF">PW210_003949</name>
</gene>
<reference evidence="2" key="1">
    <citation type="submission" date="2017-05" db="EMBL/GenBank/DDBJ databases">
        <authorList>
            <person name="Song R."/>
            <person name="Chenine A.L."/>
            <person name="Ruprecht R.M."/>
        </authorList>
    </citation>
    <scope>NUCLEOTIDE SEQUENCE</scope>
    <source>
        <strain evidence="2">A64421</strain>
        <plasmid evidence="2">pPM64421b</plasmid>
    </source>
</reference>
<geneLocation type="plasmid" evidence="2">
    <name>pPM64421b</name>
</geneLocation>
<protein>
    <submittedName>
        <fullName evidence="3">Ribbon-helix-helix protein, CopG family</fullName>
    </submittedName>
</protein>
<reference evidence="3" key="2">
    <citation type="submission" date="2023-06" db="EMBL/GenBank/DDBJ databases">
        <authorList>
            <consortium name="Clinical and Environmental Microbiology Branch: Whole genome sequencing antimicrobial resistance pathogens in the healthcare setting"/>
        </authorList>
    </citation>
    <scope>NUCLEOTIDE SEQUENCE</scope>
    <source>
        <strain evidence="3">Microbial</strain>
    </source>
</reference>
<evidence type="ECO:0000256" key="1">
    <source>
        <dbReference type="SAM" id="MobiDB-lite"/>
    </source>
</evidence>